<keyword evidence="2" id="KW-0812">Transmembrane</keyword>
<reference evidence="9" key="1">
    <citation type="journal article" date="2012" name="Science">
        <title>The Paleozoic origin of enzymatic lignin decomposition reconstructed from 31 fungal genomes.</title>
        <authorList>
            <person name="Floudas D."/>
            <person name="Binder M."/>
            <person name="Riley R."/>
            <person name="Barry K."/>
            <person name="Blanchette R.A."/>
            <person name="Henrissat B."/>
            <person name="Martinez A.T."/>
            <person name="Otillar R."/>
            <person name="Spatafora J.W."/>
            <person name="Yadav J.S."/>
            <person name="Aerts A."/>
            <person name="Benoit I."/>
            <person name="Boyd A."/>
            <person name="Carlson A."/>
            <person name="Copeland A."/>
            <person name="Coutinho P.M."/>
            <person name="de Vries R.P."/>
            <person name="Ferreira P."/>
            <person name="Findley K."/>
            <person name="Foster B."/>
            <person name="Gaskell J."/>
            <person name="Glotzer D."/>
            <person name="Gorecki P."/>
            <person name="Heitman J."/>
            <person name="Hesse C."/>
            <person name="Hori C."/>
            <person name="Igarashi K."/>
            <person name="Jurgens J.A."/>
            <person name="Kallen N."/>
            <person name="Kersten P."/>
            <person name="Kohler A."/>
            <person name="Kuees U."/>
            <person name="Kumar T.K.A."/>
            <person name="Kuo A."/>
            <person name="LaButti K."/>
            <person name="Larrondo L.F."/>
            <person name="Lindquist E."/>
            <person name="Ling A."/>
            <person name="Lombard V."/>
            <person name="Lucas S."/>
            <person name="Lundell T."/>
            <person name="Martin R."/>
            <person name="McLaughlin D.J."/>
            <person name="Morgenstern I."/>
            <person name="Morin E."/>
            <person name="Murat C."/>
            <person name="Nagy L.G."/>
            <person name="Nolan M."/>
            <person name="Ohm R.A."/>
            <person name="Patyshakuliyeva A."/>
            <person name="Rokas A."/>
            <person name="Ruiz-Duenas F.J."/>
            <person name="Sabat G."/>
            <person name="Salamov A."/>
            <person name="Samejima M."/>
            <person name="Schmutz J."/>
            <person name="Slot J.C."/>
            <person name="St John F."/>
            <person name="Stenlid J."/>
            <person name="Sun H."/>
            <person name="Sun S."/>
            <person name="Syed K."/>
            <person name="Tsang A."/>
            <person name="Wiebenga A."/>
            <person name="Young D."/>
            <person name="Pisabarro A."/>
            <person name="Eastwood D.C."/>
            <person name="Martin F."/>
            <person name="Cullen D."/>
            <person name="Grigoriev I.V."/>
            <person name="Hibbett D.S."/>
        </authorList>
    </citation>
    <scope>NUCLEOTIDE SEQUENCE [LARGE SCALE GENOMIC DNA]</scope>
    <source>
        <strain evidence="9">TFB10046</strain>
    </source>
</reference>
<evidence type="ECO:0000313" key="9">
    <source>
        <dbReference type="Proteomes" id="UP000006514"/>
    </source>
</evidence>
<evidence type="ECO:0000256" key="5">
    <source>
        <dbReference type="ARBA" id="ARBA00022989"/>
    </source>
</evidence>
<dbReference type="AlphaFoldDB" id="J0CXT7"/>
<keyword evidence="4" id="KW-0256">Endoplasmic reticulum</keyword>
<proteinExistence type="predicted"/>
<evidence type="ECO:0000256" key="7">
    <source>
        <dbReference type="ARBA" id="ARBA00023136"/>
    </source>
</evidence>
<dbReference type="PANTHER" id="PTHR23129">
    <property type="entry name" value="ACYL-COENZYME A DIPHOSPHATASE FITM2"/>
    <property type="match status" value="1"/>
</dbReference>
<evidence type="ECO:0000256" key="1">
    <source>
        <dbReference type="ARBA" id="ARBA00004477"/>
    </source>
</evidence>
<dbReference type="GO" id="GO:0019915">
    <property type="term" value="P:lipid storage"/>
    <property type="evidence" value="ECO:0007669"/>
    <property type="project" value="InterPro"/>
</dbReference>
<comment type="subcellular location">
    <subcellularLocation>
        <location evidence="1">Endoplasmic reticulum membrane</location>
        <topology evidence="1">Multi-pass membrane protein</topology>
    </subcellularLocation>
</comment>
<dbReference type="Pfam" id="PF10261">
    <property type="entry name" value="FIT"/>
    <property type="match status" value="2"/>
</dbReference>
<keyword evidence="6" id="KW-0443">Lipid metabolism</keyword>
<accession>J0CXT7</accession>
<dbReference type="PANTHER" id="PTHR23129:SF0">
    <property type="entry name" value="ACYL-COENZYME A DIPHOSPHATASE FITM2"/>
    <property type="match status" value="1"/>
</dbReference>
<dbReference type="KEGG" id="adl:AURDEDRAFT_175304"/>
<gene>
    <name evidence="8" type="ORF">AURDEDRAFT_175304</name>
</gene>
<dbReference type="GO" id="GO:0008654">
    <property type="term" value="P:phospholipid biosynthetic process"/>
    <property type="evidence" value="ECO:0007669"/>
    <property type="project" value="TreeGrafter"/>
</dbReference>
<keyword evidence="5" id="KW-1133">Transmembrane helix</keyword>
<dbReference type="GO" id="GO:0034389">
    <property type="term" value="P:lipid droplet organization"/>
    <property type="evidence" value="ECO:0007669"/>
    <property type="project" value="TreeGrafter"/>
</dbReference>
<dbReference type="OrthoDB" id="5579088at2759"/>
<protein>
    <submittedName>
        <fullName evidence="8">Uncharacterized protein</fullName>
    </submittedName>
</protein>
<dbReference type="FunCoup" id="J0CXT7">
    <property type="interactions" value="23"/>
</dbReference>
<keyword evidence="3" id="KW-0378">Hydrolase</keyword>
<evidence type="ECO:0000256" key="6">
    <source>
        <dbReference type="ARBA" id="ARBA00023098"/>
    </source>
</evidence>
<dbReference type="InParanoid" id="J0CXT7"/>
<dbReference type="GO" id="GO:0010945">
    <property type="term" value="F:coenzyme A diphosphatase activity"/>
    <property type="evidence" value="ECO:0007669"/>
    <property type="project" value="InterPro"/>
</dbReference>
<evidence type="ECO:0000256" key="2">
    <source>
        <dbReference type="ARBA" id="ARBA00022692"/>
    </source>
</evidence>
<name>J0CXT7_AURST</name>
<dbReference type="Proteomes" id="UP000006514">
    <property type="component" value="Unassembled WGS sequence"/>
</dbReference>
<sequence length="242" mass="26010">MPLLSRPVQDALETTLLGTVYPVLASTCGYDPGRSRRPPGSPLAFASRFGPSLRTRAAALSGAECVIQLPWYTPTGGDVGAQVLTVPAEYCVQRRPITTRGIPRLTRGHDVSGGIFLLSLSILTLVDDVATDAPFDALASRVQLTGGVATAALVALWHWMLLMTRVYFHLPLEKISGLVVGITAYLFTKIPMHTLTAPSRAKMLHQPSGMLATSTPCWKRVLAARNIPLRAATRARSDGPKD</sequence>
<dbReference type="EMBL" id="JH687884">
    <property type="protein sequence ID" value="EJD35657.1"/>
    <property type="molecule type" value="Genomic_DNA"/>
</dbReference>
<keyword evidence="7" id="KW-0472">Membrane</keyword>
<dbReference type="eggNOG" id="KOG3750">
    <property type="taxonomic scope" value="Eukaryota"/>
</dbReference>
<organism evidence="8 9">
    <name type="scientific">Auricularia subglabra (strain TFB-10046 / SS5)</name>
    <name type="common">White-rot fungus</name>
    <name type="synonym">Auricularia delicata (strain TFB10046)</name>
    <dbReference type="NCBI Taxonomy" id="717982"/>
    <lineage>
        <taxon>Eukaryota</taxon>
        <taxon>Fungi</taxon>
        <taxon>Dikarya</taxon>
        <taxon>Basidiomycota</taxon>
        <taxon>Agaricomycotina</taxon>
        <taxon>Agaricomycetes</taxon>
        <taxon>Auriculariales</taxon>
        <taxon>Auriculariaceae</taxon>
        <taxon>Auricularia</taxon>
    </lineage>
</organism>
<evidence type="ECO:0000256" key="3">
    <source>
        <dbReference type="ARBA" id="ARBA00022801"/>
    </source>
</evidence>
<keyword evidence="9" id="KW-1185">Reference proteome</keyword>
<dbReference type="GO" id="GO:0005789">
    <property type="term" value="C:endoplasmic reticulum membrane"/>
    <property type="evidence" value="ECO:0007669"/>
    <property type="project" value="UniProtKB-SubCell"/>
</dbReference>
<evidence type="ECO:0000313" key="8">
    <source>
        <dbReference type="EMBL" id="EJD35657.1"/>
    </source>
</evidence>
<dbReference type="InterPro" id="IPR019388">
    <property type="entry name" value="FIT"/>
</dbReference>
<evidence type="ECO:0000256" key="4">
    <source>
        <dbReference type="ARBA" id="ARBA00022824"/>
    </source>
</evidence>